<protein>
    <submittedName>
        <fullName evidence="1">Uncharacterized protein</fullName>
    </submittedName>
</protein>
<name>A0A843VHM1_COLES</name>
<evidence type="ECO:0000313" key="2">
    <source>
        <dbReference type="Proteomes" id="UP000652761"/>
    </source>
</evidence>
<organism evidence="1 2">
    <name type="scientific">Colocasia esculenta</name>
    <name type="common">Wild taro</name>
    <name type="synonym">Arum esculentum</name>
    <dbReference type="NCBI Taxonomy" id="4460"/>
    <lineage>
        <taxon>Eukaryota</taxon>
        <taxon>Viridiplantae</taxon>
        <taxon>Streptophyta</taxon>
        <taxon>Embryophyta</taxon>
        <taxon>Tracheophyta</taxon>
        <taxon>Spermatophyta</taxon>
        <taxon>Magnoliopsida</taxon>
        <taxon>Liliopsida</taxon>
        <taxon>Araceae</taxon>
        <taxon>Aroideae</taxon>
        <taxon>Colocasieae</taxon>
        <taxon>Colocasia</taxon>
    </lineage>
</organism>
<keyword evidence="2" id="KW-1185">Reference proteome</keyword>
<comment type="caution">
    <text evidence="1">The sequence shown here is derived from an EMBL/GenBank/DDBJ whole genome shotgun (WGS) entry which is preliminary data.</text>
</comment>
<gene>
    <name evidence="1" type="ORF">Taro_028121</name>
</gene>
<reference evidence="1" key="1">
    <citation type="submission" date="2017-07" db="EMBL/GenBank/DDBJ databases">
        <title>Taro Niue Genome Assembly and Annotation.</title>
        <authorList>
            <person name="Atibalentja N."/>
            <person name="Keating K."/>
            <person name="Fields C.J."/>
        </authorList>
    </citation>
    <scope>NUCLEOTIDE SEQUENCE</scope>
    <source>
        <strain evidence="1">Niue_2</strain>
        <tissue evidence="1">Leaf</tissue>
    </source>
</reference>
<dbReference type="EMBL" id="NMUH01001794">
    <property type="protein sequence ID" value="MQL95445.1"/>
    <property type="molecule type" value="Genomic_DNA"/>
</dbReference>
<sequence length="69" mass="8112">MSRTSEVVFDSVRELLPSDRMDITFRLGIRIAYVTTILNRHSETVDRTLVLRNSILGQKLRHRVFVLIR</sequence>
<accession>A0A843VHM1</accession>
<dbReference type="AlphaFoldDB" id="A0A843VHM1"/>
<dbReference type="Proteomes" id="UP000652761">
    <property type="component" value="Unassembled WGS sequence"/>
</dbReference>
<proteinExistence type="predicted"/>
<evidence type="ECO:0000313" key="1">
    <source>
        <dbReference type="EMBL" id="MQL95445.1"/>
    </source>
</evidence>